<dbReference type="RefSeq" id="WP_081995267.1">
    <property type="nucleotide sequence ID" value="NZ_JACHEW010000019.1"/>
</dbReference>
<dbReference type="OrthoDB" id="9801753at2"/>
<dbReference type="GO" id="GO:0005886">
    <property type="term" value="C:plasma membrane"/>
    <property type="evidence" value="ECO:0007669"/>
    <property type="project" value="UniProtKB-SubCell"/>
</dbReference>
<evidence type="ECO:0000313" key="5">
    <source>
        <dbReference type="EMBL" id="TNM69584.1"/>
    </source>
</evidence>
<comment type="caution">
    <text evidence="5">The sequence shown here is derived from an EMBL/GenBank/DDBJ whole genome shotgun (WGS) entry which is preliminary data.</text>
</comment>
<proteinExistence type="inferred from homology"/>
<dbReference type="Proteomes" id="UP000629870">
    <property type="component" value="Unassembled WGS sequence"/>
</dbReference>
<reference evidence="5 6" key="1">
    <citation type="submission" date="2019-06" db="EMBL/GenBank/DDBJ databases">
        <title>Genome sequence of Deinococcus radiopugnans ATCC 19172.</title>
        <authorList>
            <person name="Maclea K.S."/>
            <person name="Maynard C.R."/>
        </authorList>
    </citation>
    <scope>NUCLEOTIDE SEQUENCE [LARGE SCALE GENOMIC DNA]</scope>
    <source>
        <strain evidence="5 6">ATCC 19172</strain>
    </source>
</reference>
<sequence length="109" mass="11610">MSLASRGLVGAVRYYQRVLSPRKPVPTCRFTPTCSEYAAQAIERHGALGGGWLAAWRVLRCNPLVPGGYDPVPEHFPGPSPLEVSTPPPAAPLPPASQTSPSPKKRPVS</sequence>
<keyword evidence="2" id="KW-0472">Membrane</keyword>
<name>A0A5C4Y258_9DEIO</name>
<accession>A0A5C4Y258</accession>
<evidence type="ECO:0000256" key="3">
    <source>
        <dbReference type="SAM" id="MobiDB-lite"/>
    </source>
</evidence>
<reference evidence="4 7" key="2">
    <citation type="submission" date="2020-08" db="EMBL/GenBank/DDBJ databases">
        <title>Genomic Encyclopedia of Type Strains, Phase IV (KMG-IV): sequencing the most valuable type-strain genomes for metagenomic binning, comparative biology and taxonomic classification.</title>
        <authorList>
            <person name="Goeker M."/>
        </authorList>
    </citation>
    <scope>NUCLEOTIDE SEQUENCE [LARGE SCALE GENOMIC DNA]</scope>
    <source>
        <strain evidence="4 7">DSM 12027</strain>
    </source>
</reference>
<comment type="function">
    <text evidence="2">Could be involved in insertion of integral membrane proteins into the membrane.</text>
</comment>
<gene>
    <name evidence="5" type="primary">yidD</name>
    <name evidence="5" type="ORF">FHR04_15035</name>
    <name evidence="4" type="ORF">HNQ04_003136</name>
</gene>
<keyword evidence="7" id="KW-1185">Reference proteome</keyword>
<dbReference type="PANTHER" id="PTHR33383:SF1">
    <property type="entry name" value="MEMBRANE PROTEIN INSERTION EFFICIENCY FACTOR-RELATED"/>
    <property type="match status" value="1"/>
</dbReference>
<dbReference type="EMBL" id="JACHEW010000019">
    <property type="protein sequence ID" value="MBB6017865.1"/>
    <property type="molecule type" value="Genomic_DNA"/>
</dbReference>
<dbReference type="EMBL" id="VDMO01000017">
    <property type="protein sequence ID" value="TNM69584.1"/>
    <property type="molecule type" value="Genomic_DNA"/>
</dbReference>
<dbReference type="PANTHER" id="PTHR33383">
    <property type="entry name" value="MEMBRANE PROTEIN INSERTION EFFICIENCY FACTOR-RELATED"/>
    <property type="match status" value="1"/>
</dbReference>
<evidence type="ECO:0000256" key="2">
    <source>
        <dbReference type="HAMAP-Rule" id="MF_00386"/>
    </source>
</evidence>
<evidence type="ECO:0000313" key="4">
    <source>
        <dbReference type="EMBL" id="MBB6017865.1"/>
    </source>
</evidence>
<dbReference type="AlphaFoldDB" id="A0A5C4Y258"/>
<dbReference type="Proteomes" id="UP000313988">
    <property type="component" value="Unassembled WGS sequence"/>
</dbReference>
<evidence type="ECO:0000256" key="1">
    <source>
        <dbReference type="ARBA" id="ARBA00022475"/>
    </source>
</evidence>
<dbReference type="HAMAP" id="MF_00386">
    <property type="entry name" value="UPF0161_YidD"/>
    <property type="match status" value="1"/>
</dbReference>
<organism evidence="5 6">
    <name type="scientific">Deinococcus radiopugnans ATCC 19172</name>
    <dbReference type="NCBI Taxonomy" id="585398"/>
    <lineage>
        <taxon>Bacteria</taxon>
        <taxon>Thermotogati</taxon>
        <taxon>Deinococcota</taxon>
        <taxon>Deinococci</taxon>
        <taxon>Deinococcales</taxon>
        <taxon>Deinococcaceae</taxon>
        <taxon>Deinococcus</taxon>
    </lineage>
</organism>
<comment type="similarity">
    <text evidence="2">Belongs to the UPF0161 family.</text>
</comment>
<dbReference type="NCBIfam" id="TIGR00278">
    <property type="entry name" value="membrane protein insertion efficiency factor YidD"/>
    <property type="match status" value="1"/>
</dbReference>
<evidence type="ECO:0000313" key="7">
    <source>
        <dbReference type="Proteomes" id="UP000629870"/>
    </source>
</evidence>
<protein>
    <recommendedName>
        <fullName evidence="2">Putative membrane protein insertion efficiency factor</fullName>
    </recommendedName>
</protein>
<evidence type="ECO:0000313" key="6">
    <source>
        <dbReference type="Proteomes" id="UP000313988"/>
    </source>
</evidence>
<feature type="compositionally biased region" description="Pro residues" evidence="3">
    <location>
        <begin position="74"/>
        <end position="95"/>
    </location>
</feature>
<dbReference type="Pfam" id="PF01809">
    <property type="entry name" value="YidD"/>
    <property type="match status" value="1"/>
</dbReference>
<keyword evidence="1 2" id="KW-1003">Cell membrane</keyword>
<dbReference type="InterPro" id="IPR002696">
    <property type="entry name" value="Membr_insert_effic_factor_YidD"/>
</dbReference>
<comment type="subcellular location">
    <subcellularLocation>
        <location evidence="2">Cell membrane</location>
        <topology evidence="2">Peripheral membrane protein</topology>
        <orientation evidence="2">Cytoplasmic side</orientation>
    </subcellularLocation>
</comment>
<feature type="region of interest" description="Disordered" evidence="3">
    <location>
        <begin position="70"/>
        <end position="109"/>
    </location>
</feature>
<dbReference type="SMART" id="SM01234">
    <property type="entry name" value="Haemolytic"/>
    <property type="match status" value="1"/>
</dbReference>